<dbReference type="AlphaFoldDB" id="A0AAW8J6A5"/>
<keyword evidence="4" id="KW-0281">Fimbrium</keyword>
<accession>A0AAW8J6A5</accession>
<organism evidence="7 8">
    <name type="scientific">Acinetobacter rudis</name>
    <dbReference type="NCBI Taxonomy" id="632955"/>
    <lineage>
        <taxon>Bacteria</taxon>
        <taxon>Pseudomonadati</taxon>
        <taxon>Pseudomonadota</taxon>
        <taxon>Gammaproteobacteria</taxon>
        <taxon>Moraxellales</taxon>
        <taxon>Moraxellaceae</taxon>
        <taxon>Acinetobacter</taxon>
    </lineage>
</organism>
<dbReference type="RefSeq" id="WP_308981079.1">
    <property type="nucleotide sequence ID" value="NZ_JAVIDL010000006.1"/>
</dbReference>
<dbReference type="InterPro" id="IPR008966">
    <property type="entry name" value="Adhesion_dom_sf"/>
</dbReference>
<comment type="caution">
    <text evidence="7">The sequence shown here is derived from an EMBL/GenBank/DDBJ whole genome shotgun (WGS) entry which is preliminary data.</text>
</comment>
<comment type="subcellular location">
    <subcellularLocation>
        <location evidence="1">Fimbrium</location>
    </subcellularLocation>
</comment>
<dbReference type="PANTHER" id="PTHR33420:SF3">
    <property type="entry name" value="FIMBRIAL SUBUNIT ELFA"/>
    <property type="match status" value="1"/>
</dbReference>
<dbReference type="PANTHER" id="PTHR33420">
    <property type="entry name" value="FIMBRIAL SUBUNIT ELFA-RELATED"/>
    <property type="match status" value="1"/>
</dbReference>
<keyword evidence="3 5" id="KW-0732">Signal</keyword>
<sequence length="377" mass="40616">MKFIHLLCFMSLSAISSFSYAKCSPAMSNVAFGLGGNDLIINKMTGSNGRQIAKDARPSPDRYATVFSSCDTSWSRTTNSFFVMGSGSSLNPSDKQTFATASGPREFLAVNQTAFNELPAGAVAPKVYISFAVYDPKPENAGPVAVITDPSKEYPILKGNGVNTSSIGLVLEKVYLYIIPYENSIPGNYKINNLNIGQFFTRTYSSSGAFREDSVRINVNISPALSFQIKQSTCTLDQKNYAINLKPVVVQELSNVNQVAKLENKNIILNCPDESSGIGFNATLTDNDVNAQANEEGVLKNNIAKENGGSNVSIVIQGNDGKALPISSRNNAKVFQFGSLNTSKQIIFPIKVGYKATIQPATPGIVKATAHINIDYN</sequence>
<evidence type="ECO:0000256" key="3">
    <source>
        <dbReference type="ARBA" id="ARBA00022729"/>
    </source>
</evidence>
<dbReference type="Proteomes" id="UP001243844">
    <property type="component" value="Unassembled WGS sequence"/>
</dbReference>
<proteinExistence type="inferred from homology"/>
<dbReference type="GO" id="GO:0043709">
    <property type="term" value="P:cell adhesion involved in single-species biofilm formation"/>
    <property type="evidence" value="ECO:0007669"/>
    <property type="project" value="TreeGrafter"/>
</dbReference>
<dbReference type="SUPFAM" id="SSF49401">
    <property type="entry name" value="Bacterial adhesins"/>
    <property type="match status" value="1"/>
</dbReference>
<evidence type="ECO:0000256" key="1">
    <source>
        <dbReference type="ARBA" id="ARBA00004561"/>
    </source>
</evidence>
<feature type="chain" id="PRO_5043745747" evidence="5">
    <location>
        <begin position="22"/>
        <end position="377"/>
    </location>
</feature>
<name>A0AAW8J6A5_9GAMM</name>
<evidence type="ECO:0000256" key="4">
    <source>
        <dbReference type="ARBA" id="ARBA00023263"/>
    </source>
</evidence>
<feature type="signal peptide" evidence="5">
    <location>
        <begin position="1"/>
        <end position="21"/>
    </location>
</feature>
<comment type="similarity">
    <text evidence="2">Belongs to the fimbrial protein family.</text>
</comment>
<dbReference type="EMBL" id="JAVIDL010000006">
    <property type="protein sequence ID" value="MDQ8935078.1"/>
    <property type="molecule type" value="Genomic_DNA"/>
</dbReference>
<feature type="domain" description="Fimbrial-type adhesion" evidence="6">
    <location>
        <begin position="227"/>
        <end position="376"/>
    </location>
</feature>
<dbReference type="Gene3D" id="2.60.40.1090">
    <property type="entry name" value="Fimbrial-type adhesion domain"/>
    <property type="match status" value="1"/>
</dbReference>
<dbReference type="InterPro" id="IPR000259">
    <property type="entry name" value="Adhesion_dom_fimbrial"/>
</dbReference>
<dbReference type="InterPro" id="IPR050263">
    <property type="entry name" value="Bact_Fimbrial_Adh_Pro"/>
</dbReference>
<protein>
    <submittedName>
        <fullName evidence="7">Fimbrial protein</fullName>
    </submittedName>
</protein>
<evidence type="ECO:0000313" key="8">
    <source>
        <dbReference type="Proteomes" id="UP001243844"/>
    </source>
</evidence>
<evidence type="ECO:0000313" key="7">
    <source>
        <dbReference type="EMBL" id="MDQ8935078.1"/>
    </source>
</evidence>
<evidence type="ECO:0000259" key="6">
    <source>
        <dbReference type="Pfam" id="PF00419"/>
    </source>
</evidence>
<dbReference type="GO" id="GO:0009289">
    <property type="term" value="C:pilus"/>
    <property type="evidence" value="ECO:0007669"/>
    <property type="project" value="UniProtKB-SubCell"/>
</dbReference>
<reference evidence="7" key="1">
    <citation type="submission" date="2023-08" db="EMBL/GenBank/DDBJ databases">
        <title>Emergence of clinically-relevant ST2 carbapenem-resistant Acinetobacter baumannii strains in hospital sewages in Zhejiang, East of China.</title>
        <authorList>
            <person name="Kaichao C."/>
            <person name="Zhang R."/>
        </authorList>
    </citation>
    <scope>NUCLEOTIDE SEQUENCE</scope>
    <source>
        <strain evidence="7">M-RB-37</strain>
    </source>
</reference>
<dbReference type="InterPro" id="IPR036937">
    <property type="entry name" value="Adhesion_dom_fimbrial_sf"/>
</dbReference>
<gene>
    <name evidence="7" type="ORF">RFH47_04960</name>
</gene>
<evidence type="ECO:0000256" key="5">
    <source>
        <dbReference type="SAM" id="SignalP"/>
    </source>
</evidence>
<evidence type="ECO:0000256" key="2">
    <source>
        <dbReference type="ARBA" id="ARBA00006671"/>
    </source>
</evidence>
<dbReference type="Pfam" id="PF00419">
    <property type="entry name" value="Fimbrial"/>
    <property type="match status" value="1"/>
</dbReference>